<dbReference type="InterPro" id="IPR017850">
    <property type="entry name" value="Alkaline_phosphatase_core_sf"/>
</dbReference>
<reference evidence="8" key="2">
    <citation type="submission" date="2022-10" db="EMBL/GenBank/DDBJ databases">
        <authorList>
            <person name="Aronson H.S."/>
        </authorList>
    </citation>
    <scope>NUCLEOTIDE SEQUENCE</scope>
    <source>
        <strain evidence="8">RS19-109</strain>
    </source>
</reference>
<dbReference type="InterPro" id="IPR000917">
    <property type="entry name" value="Sulfatase_N"/>
</dbReference>
<dbReference type="SUPFAM" id="SSF53649">
    <property type="entry name" value="Alkaline phosphatase-like"/>
    <property type="match status" value="1"/>
</dbReference>
<name>A0A9X4MCZ6_9BACT</name>
<evidence type="ECO:0000313" key="8">
    <source>
        <dbReference type="EMBL" id="MDG4475156.1"/>
    </source>
</evidence>
<evidence type="ECO:0000256" key="1">
    <source>
        <dbReference type="ARBA" id="ARBA00004651"/>
    </source>
</evidence>
<dbReference type="GO" id="GO:0005886">
    <property type="term" value="C:plasma membrane"/>
    <property type="evidence" value="ECO:0007669"/>
    <property type="project" value="UniProtKB-SubCell"/>
</dbReference>
<dbReference type="InterPro" id="IPR050448">
    <property type="entry name" value="OpgB/LTA_synthase_biosynth"/>
</dbReference>
<comment type="caution">
    <text evidence="8">The sequence shown here is derived from an EMBL/GenBank/DDBJ whole genome shotgun (WGS) entry which is preliminary data.</text>
</comment>
<evidence type="ECO:0000256" key="6">
    <source>
        <dbReference type="SAM" id="Phobius"/>
    </source>
</evidence>
<evidence type="ECO:0000256" key="4">
    <source>
        <dbReference type="ARBA" id="ARBA00022989"/>
    </source>
</evidence>
<dbReference type="Pfam" id="PF00884">
    <property type="entry name" value="Sulfatase"/>
    <property type="match status" value="1"/>
</dbReference>
<dbReference type="AlphaFoldDB" id="A0A9X4MCZ6"/>
<keyword evidence="4 6" id="KW-1133">Transmembrane helix</keyword>
<evidence type="ECO:0000256" key="5">
    <source>
        <dbReference type="ARBA" id="ARBA00023136"/>
    </source>
</evidence>
<gene>
    <name evidence="8" type="ORF">OLX77_03155</name>
</gene>
<evidence type="ECO:0000256" key="2">
    <source>
        <dbReference type="ARBA" id="ARBA00022475"/>
    </source>
</evidence>
<dbReference type="Proteomes" id="UP001154240">
    <property type="component" value="Unassembled WGS sequence"/>
</dbReference>
<feature type="transmembrane region" description="Helical" evidence="6">
    <location>
        <begin position="212"/>
        <end position="230"/>
    </location>
</feature>
<dbReference type="PANTHER" id="PTHR47371">
    <property type="entry name" value="LIPOTEICHOIC ACID SYNTHASE"/>
    <property type="match status" value="1"/>
</dbReference>
<accession>A0A9X4MCZ6</accession>
<keyword evidence="9" id="KW-1185">Reference proteome</keyword>
<dbReference type="CDD" id="cd16015">
    <property type="entry name" value="LTA_synthase"/>
    <property type="match status" value="1"/>
</dbReference>
<dbReference type="EMBL" id="JAPHEH010000001">
    <property type="protein sequence ID" value="MDG4475156.1"/>
    <property type="molecule type" value="Genomic_DNA"/>
</dbReference>
<dbReference type="RefSeq" id="WP_307632131.1">
    <property type="nucleotide sequence ID" value="NZ_JAPHEH010000001.1"/>
</dbReference>
<organism evidence="8 9">
    <name type="scientific">Thiovibrio frasassiensis</name>
    <dbReference type="NCBI Taxonomy" id="2984131"/>
    <lineage>
        <taxon>Bacteria</taxon>
        <taxon>Pseudomonadati</taxon>
        <taxon>Thermodesulfobacteriota</taxon>
        <taxon>Desulfobulbia</taxon>
        <taxon>Desulfobulbales</taxon>
        <taxon>Thiovibrionaceae</taxon>
        <taxon>Thiovibrio</taxon>
    </lineage>
</organism>
<reference evidence="8" key="1">
    <citation type="journal article" date="2022" name="bioRxiv">
        <title>Thiovibrio frasassiensisgen. nov., sp. nov., an autotrophic, elemental sulfur disproportionating bacterium isolated from sulfidic karst sediment, and proposal of Thiovibrionaceae fam. nov.</title>
        <authorList>
            <person name="Aronson H."/>
            <person name="Thomas C."/>
            <person name="Bhattacharyya M."/>
            <person name="Eckstein S."/>
            <person name="Jensen S."/>
            <person name="Barco R."/>
            <person name="Macalady J."/>
            <person name="Amend J."/>
        </authorList>
    </citation>
    <scope>NUCLEOTIDE SEQUENCE</scope>
    <source>
        <strain evidence="8">RS19-109</strain>
    </source>
</reference>
<evidence type="ECO:0000313" key="9">
    <source>
        <dbReference type="Proteomes" id="UP001154240"/>
    </source>
</evidence>
<dbReference type="Gene3D" id="3.40.720.10">
    <property type="entry name" value="Alkaline Phosphatase, subunit A"/>
    <property type="match status" value="1"/>
</dbReference>
<keyword evidence="2" id="KW-1003">Cell membrane</keyword>
<protein>
    <submittedName>
        <fullName evidence="8">LTA synthase family protein</fullName>
    </submittedName>
</protein>
<comment type="subcellular location">
    <subcellularLocation>
        <location evidence="1">Cell membrane</location>
        <topology evidence="1">Multi-pass membrane protein</topology>
    </subcellularLocation>
</comment>
<feature type="transmembrane region" description="Helical" evidence="6">
    <location>
        <begin position="117"/>
        <end position="137"/>
    </location>
</feature>
<feature type="transmembrane region" description="Helical" evidence="6">
    <location>
        <begin position="87"/>
        <end position="105"/>
    </location>
</feature>
<keyword evidence="3 6" id="KW-0812">Transmembrane</keyword>
<evidence type="ECO:0000256" key="3">
    <source>
        <dbReference type="ARBA" id="ARBA00022692"/>
    </source>
</evidence>
<feature type="transmembrane region" description="Helical" evidence="6">
    <location>
        <begin position="40"/>
        <end position="60"/>
    </location>
</feature>
<sequence>MSRGFTAWAVKLIREQGNRIAGAVELSWPRFSRQLSRDGSFWLVSILLLTLYRLLFLAVFSTRIAENSSWHTIWQSLEIGFRFDSKVATLALVPSFSLTLISGFIDWEHRTERLRLFMGVLFWGCIVVLGRIAIGYFKEYDDLFNQWLFGLYYDDPSAIAKTIYAQYHVVLELCAGILLLLVGLRISRKVLARPLLPDHLLASLTRTTPSRWIFFSLVAILLAGGVRGSFGSRPIQLKDSAITRDGFLNKATINPFVALKYAIENHLETIEGGNIHCYLPTNDIEQAVTRATGGKAEGNIDNALKRYALGVGSQAPRHIFLIVGESYDAWPLQEQFAPLGVTNELRALAKDGLRVVPFMAAANGTMSSFGAILTGMPFSGIMANYQQSGLTPYPTSMPEIFRRLGYKTRFFYGGYLSWQNIGDFCKHQGFEEIYGGADMALGGERKEWGVDDEEIFKFAERTVSDDLPSFNIILTTSNHSPYNVDTQAKGFKPPELPAELQARFAGEENLKHLGHLWYADHCIGTFARGMEKRFPSLLVAVTGDHFGRWYPGGRVGFYEGVSVPFVLYGPKVLAGKRLPDNVAGSHKDIAATLIELAAPRGFMYHALGKNLLAPSPEFLGIEKGRAITADYLLDLDGMVASPLPWSREHGSPPAMAQVVQKHNDLLALALWRIRWGADILSAKTGPQS</sequence>
<feature type="domain" description="Sulfatase N-terminal" evidence="7">
    <location>
        <begin position="318"/>
        <end position="597"/>
    </location>
</feature>
<dbReference type="PANTHER" id="PTHR47371:SF3">
    <property type="entry name" value="PHOSPHOGLYCEROL TRANSFERASE I"/>
    <property type="match status" value="1"/>
</dbReference>
<evidence type="ECO:0000259" key="7">
    <source>
        <dbReference type="Pfam" id="PF00884"/>
    </source>
</evidence>
<feature type="transmembrane region" description="Helical" evidence="6">
    <location>
        <begin position="163"/>
        <end position="184"/>
    </location>
</feature>
<keyword evidence="5 6" id="KW-0472">Membrane</keyword>
<proteinExistence type="predicted"/>